<protein>
    <submittedName>
        <fullName evidence="2">Uncharacterized protein</fullName>
    </submittedName>
</protein>
<proteinExistence type="predicted"/>
<reference evidence="2 3" key="1">
    <citation type="journal article" date="2006" name="Science">
        <title>Phytophthora genome sequences uncover evolutionary origins and mechanisms of pathogenesis.</title>
        <authorList>
            <person name="Tyler B.M."/>
            <person name="Tripathy S."/>
            <person name="Zhang X."/>
            <person name="Dehal P."/>
            <person name="Jiang R.H."/>
            <person name="Aerts A."/>
            <person name="Arredondo F.D."/>
            <person name="Baxter L."/>
            <person name="Bensasson D."/>
            <person name="Beynon J.L."/>
            <person name="Chapman J."/>
            <person name="Damasceno C.M."/>
            <person name="Dorrance A.E."/>
            <person name="Dou D."/>
            <person name="Dickerman A.W."/>
            <person name="Dubchak I.L."/>
            <person name="Garbelotto M."/>
            <person name="Gijzen M."/>
            <person name="Gordon S.G."/>
            <person name="Govers F."/>
            <person name="Grunwald N.J."/>
            <person name="Huang W."/>
            <person name="Ivors K.L."/>
            <person name="Jones R.W."/>
            <person name="Kamoun S."/>
            <person name="Krampis K."/>
            <person name="Lamour K.H."/>
            <person name="Lee M.K."/>
            <person name="McDonald W.H."/>
            <person name="Medina M."/>
            <person name="Meijer H.J."/>
            <person name="Nordberg E.K."/>
            <person name="Maclean D.J."/>
            <person name="Ospina-Giraldo M.D."/>
            <person name="Morris P.F."/>
            <person name="Phuntumart V."/>
            <person name="Putnam N.H."/>
            <person name="Rash S."/>
            <person name="Rose J.K."/>
            <person name="Sakihama Y."/>
            <person name="Salamov A.A."/>
            <person name="Savidor A."/>
            <person name="Scheuring C.F."/>
            <person name="Smith B.M."/>
            <person name="Sobral B.W."/>
            <person name="Terry A."/>
            <person name="Torto-Alalibo T.A."/>
            <person name="Win J."/>
            <person name="Xu Z."/>
            <person name="Zhang H."/>
            <person name="Grigoriev I.V."/>
            <person name="Rokhsar D.S."/>
            <person name="Boore J.L."/>
        </authorList>
    </citation>
    <scope>NUCLEOTIDE SEQUENCE [LARGE SCALE GENOMIC DNA]</scope>
    <source>
        <strain evidence="2 3">P6497</strain>
    </source>
</reference>
<evidence type="ECO:0000313" key="2">
    <source>
        <dbReference type="EMBL" id="EGZ19141.1"/>
    </source>
</evidence>
<accession>G4Z9M7</accession>
<gene>
    <name evidence="2" type="ORF">PHYSODRAFT_354173</name>
</gene>
<dbReference type="EMBL" id="JH159153">
    <property type="protein sequence ID" value="EGZ19141.1"/>
    <property type="molecule type" value="Genomic_DNA"/>
</dbReference>
<dbReference type="Proteomes" id="UP000002640">
    <property type="component" value="Unassembled WGS sequence"/>
</dbReference>
<dbReference type="AlphaFoldDB" id="G4Z9M7"/>
<dbReference type="RefSeq" id="XP_009521858.1">
    <property type="nucleotide sequence ID" value="XM_009523563.1"/>
</dbReference>
<keyword evidence="3" id="KW-1185">Reference proteome</keyword>
<dbReference type="GeneID" id="20649558"/>
<name>G4Z9M7_PHYSP</name>
<feature type="region of interest" description="Disordered" evidence="1">
    <location>
        <begin position="99"/>
        <end position="135"/>
    </location>
</feature>
<feature type="compositionally biased region" description="Low complexity" evidence="1">
    <location>
        <begin position="106"/>
        <end position="118"/>
    </location>
</feature>
<evidence type="ECO:0000256" key="1">
    <source>
        <dbReference type="SAM" id="MobiDB-lite"/>
    </source>
</evidence>
<dbReference type="InParanoid" id="G4Z9M7"/>
<organism evidence="2 3">
    <name type="scientific">Phytophthora sojae (strain P6497)</name>
    <name type="common">Soybean stem and root rot agent</name>
    <name type="synonym">Phytophthora megasperma f. sp. glycines</name>
    <dbReference type="NCBI Taxonomy" id="1094619"/>
    <lineage>
        <taxon>Eukaryota</taxon>
        <taxon>Sar</taxon>
        <taxon>Stramenopiles</taxon>
        <taxon>Oomycota</taxon>
        <taxon>Peronosporomycetes</taxon>
        <taxon>Peronosporales</taxon>
        <taxon>Peronosporaceae</taxon>
        <taxon>Phytophthora</taxon>
    </lineage>
</organism>
<sequence>MTTRERCLSPGQRFAAESCQLKNGDLWPGSFLAHPVAFVMTSEDGVDEWAYGIVSVYTASTETTLHLVRQHGSTRLPLLSTTAVIKADVLNYVLQTGGGVNAAGLSPKSYSSSKTKSSLHANADAQVCRSPLRKT</sequence>
<dbReference type="KEGG" id="psoj:PHYSODRAFT_354173"/>
<evidence type="ECO:0000313" key="3">
    <source>
        <dbReference type="Proteomes" id="UP000002640"/>
    </source>
</evidence>